<dbReference type="SUPFAM" id="SSF54211">
    <property type="entry name" value="Ribosomal protein S5 domain 2-like"/>
    <property type="match status" value="1"/>
</dbReference>
<feature type="binding site" evidence="11">
    <location>
        <position position="88"/>
    </location>
    <ligand>
        <name>ATP</name>
        <dbReference type="ChEBI" id="CHEBI:30616"/>
    </ligand>
</feature>
<dbReference type="GO" id="GO:0005737">
    <property type="term" value="C:cytoplasm"/>
    <property type="evidence" value="ECO:0007669"/>
    <property type="project" value="UniProtKB-SubCell"/>
</dbReference>
<comment type="subunit">
    <text evidence="10">Homodimer.</text>
</comment>
<comment type="function">
    <text evidence="8 10">Molecular chaperone. Has ATPase activity.</text>
</comment>
<evidence type="ECO:0000256" key="1">
    <source>
        <dbReference type="ARBA" id="ARBA00004496"/>
    </source>
</evidence>
<feature type="binding site" evidence="11">
    <location>
        <begin position="125"/>
        <end position="130"/>
    </location>
    <ligand>
        <name>ATP</name>
        <dbReference type="ChEBI" id="CHEBI:30616"/>
    </ligand>
</feature>
<dbReference type="Pfam" id="PF13589">
    <property type="entry name" value="HATPase_c_3"/>
    <property type="match status" value="1"/>
</dbReference>
<dbReference type="EMBL" id="QKRX01000004">
    <property type="protein sequence ID" value="RAU18425.1"/>
    <property type="molecule type" value="Genomic_DNA"/>
</dbReference>
<feature type="binding site" evidence="11">
    <location>
        <position position="83"/>
    </location>
    <ligand>
        <name>ATP</name>
        <dbReference type="ChEBI" id="CHEBI:30616"/>
    </ligand>
</feature>
<keyword evidence="4 10" id="KW-0547">Nucleotide-binding</keyword>
<feature type="binding site" evidence="11">
    <location>
        <begin position="103"/>
        <end position="104"/>
    </location>
    <ligand>
        <name>ATP</name>
        <dbReference type="ChEBI" id="CHEBI:30616"/>
    </ligand>
</feature>
<comment type="caution">
    <text evidence="13">The sequence shown here is derived from an EMBL/GenBank/DDBJ whole genome shotgun (WGS) entry which is preliminary data.</text>
</comment>
<feature type="binding site" evidence="11">
    <location>
        <position position="41"/>
    </location>
    <ligand>
        <name>ATP</name>
        <dbReference type="ChEBI" id="CHEBI:30616"/>
    </ligand>
</feature>
<evidence type="ECO:0000256" key="3">
    <source>
        <dbReference type="ARBA" id="ARBA00022490"/>
    </source>
</evidence>
<accession>A0A364NNG7</accession>
<evidence type="ECO:0000256" key="5">
    <source>
        <dbReference type="ARBA" id="ARBA00022840"/>
    </source>
</evidence>
<evidence type="ECO:0000256" key="11">
    <source>
        <dbReference type="PIRSR" id="PIRSR002583-1"/>
    </source>
</evidence>
<proteinExistence type="inferred from homology"/>
<dbReference type="Gene3D" id="3.30.565.10">
    <property type="entry name" value="Histidine kinase-like ATPase, C-terminal domain"/>
    <property type="match status" value="1"/>
</dbReference>
<reference evidence="13 14" key="1">
    <citation type="submission" date="2018-06" db="EMBL/GenBank/DDBJ databases">
        <title>Nitrincola tibetense sp. nov., isolated from Lake XuguoCo on Tibetan Plateau.</title>
        <authorList>
            <person name="Xing P."/>
        </authorList>
    </citation>
    <scope>NUCLEOTIDE SEQUENCE [LARGE SCALE GENOMIC DNA]</scope>
    <source>
        <strain evidence="14">xg18</strain>
    </source>
</reference>
<dbReference type="InterPro" id="IPR019805">
    <property type="entry name" value="Heat_shock_protein_90_CS"/>
</dbReference>
<evidence type="ECO:0000256" key="4">
    <source>
        <dbReference type="ARBA" id="ARBA00022741"/>
    </source>
</evidence>
<dbReference type="SUPFAM" id="SSF110942">
    <property type="entry name" value="HSP90 C-terminal domain"/>
    <property type="match status" value="1"/>
</dbReference>
<keyword evidence="3 10" id="KW-0963">Cytoplasm</keyword>
<dbReference type="GO" id="GO:0140662">
    <property type="term" value="F:ATP-dependent protein folding chaperone"/>
    <property type="evidence" value="ECO:0007669"/>
    <property type="project" value="InterPro"/>
</dbReference>
<keyword evidence="7 10" id="KW-0143">Chaperone</keyword>
<feature type="region of interest" description="C" evidence="10">
    <location>
        <begin position="568"/>
        <end position="642"/>
    </location>
</feature>
<evidence type="ECO:0000313" key="13">
    <source>
        <dbReference type="EMBL" id="RAU18425.1"/>
    </source>
</evidence>
<feature type="domain" description="Histidine kinase/HSP90-like ATPase" evidence="12">
    <location>
        <begin position="30"/>
        <end position="187"/>
    </location>
</feature>
<dbReference type="Gene3D" id="3.30.230.80">
    <property type="match status" value="1"/>
</dbReference>
<evidence type="ECO:0000256" key="7">
    <source>
        <dbReference type="ARBA" id="ARBA00023186"/>
    </source>
</evidence>
<feature type="binding site" evidence="11">
    <location>
        <position position="177"/>
    </location>
    <ligand>
        <name>ATP</name>
        <dbReference type="ChEBI" id="CHEBI:30616"/>
    </ligand>
</feature>
<evidence type="ECO:0000256" key="9">
    <source>
        <dbReference type="ARBA" id="ARBA00070675"/>
    </source>
</evidence>
<dbReference type="HAMAP" id="MF_00505">
    <property type="entry name" value="HSP90"/>
    <property type="match status" value="1"/>
</dbReference>
<gene>
    <name evidence="10" type="primary">htpG</name>
    <name evidence="13" type="ORF">DN062_06520</name>
</gene>
<dbReference type="Pfam" id="PF00183">
    <property type="entry name" value="HSP90"/>
    <property type="match status" value="1"/>
</dbReference>
<dbReference type="PROSITE" id="PS00298">
    <property type="entry name" value="HSP90"/>
    <property type="match status" value="1"/>
</dbReference>
<dbReference type="CDD" id="cd16927">
    <property type="entry name" value="HATPase_Hsp90-like"/>
    <property type="match status" value="1"/>
</dbReference>
<evidence type="ECO:0000256" key="8">
    <source>
        <dbReference type="ARBA" id="ARBA00058590"/>
    </source>
</evidence>
<dbReference type="InterPro" id="IPR003594">
    <property type="entry name" value="HATPase_dom"/>
</dbReference>
<dbReference type="NCBIfam" id="NF003555">
    <property type="entry name" value="PRK05218.1"/>
    <property type="match status" value="1"/>
</dbReference>
<dbReference type="Gene3D" id="3.40.50.11260">
    <property type="match status" value="1"/>
</dbReference>
<keyword evidence="6 10" id="KW-0346">Stress response</keyword>
<dbReference type="RefSeq" id="WP_112158534.1">
    <property type="nucleotide sequence ID" value="NZ_QKRX01000004.1"/>
</dbReference>
<evidence type="ECO:0000313" key="14">
    <source>
        <dbReference type="Proteomes" id="UP000250744"/>
    </source>
</evidence>
<dbReference type="GO" id="GO:0016887">
    <property type="term" value="F:ATP hydrolysis activity"/>
    <property type="evidence" value="ECO:0007669"/>
    <property type="project" value="InterPro"/>
</dbReference>
<dbReference type="AlphaFoldDB" id="A0A364NNG7"/>
<dbReference type="InterPro" id="IPR001404">
    <property type="entry name" value="Hsp90_fam"/>
</dbReference>
<protein>
    <recommendedName>
        <fullName evidence="9 10">Chaperone protein HtpG</fullName>
    </recommendedName>
    <alternativeName>
        <fullName evidence="10">Heat shock protein HtpG</fullName>
    </alternativeName>
    <alternativeName>
        <fullName evidence="10">High temperature protein G</fullName>
    </alternativeName>
</protein>
<evidence type="ECO:0000259" key="12">
    <source>
        <dbReference type="SMART" id="SM00387"/>
    </source>
</evidence>
<feature type="binding site" evidence="11">
    <location>
        <position position="350"/>
    </location>
    <ligand>
        <name>ATP</name>
        <dbReference type="ChEBI" id="CHEBI:30616"/>
    </ligand>
</feature>
<dbReference type="FunFam" id="3.30.230.80:FF:000002">
    <property type="entry name" value="Molecular chaperone HtpG"/>
    <property type="match status" value="1"/>
</dbReference>
<feature type="region of interest" description="A; substrate-binding" evidence="10">
    <location>
        <begin position="1"/>
        <end position="350"/>
    </location>
</feature>
<sequence length="642" mass="72899">MSTETSKETLGFQTEVKQLLHLMVHSLYSNKEIFLRELISNASDAAEKLRFEAVSKGDIYEGDSDLKIHITFDKDAKTVTIEDNGIGMTRQEVIDHLGTIAKSGTASFLSNMTGDQSKDSQLIGQFGVGFYSAFIVADKVDVFTRRAGEAITNAVHWSSMGEGEFTIATTEKAGRGTRIVLHLKEGEEEFADGWRLRSLVRKYSDHISFPVLMQKDTPALDADDEDGEKAEVSAVPEFESVNRATALWTRSKSEVKDEDYTEFYKHISHDFTDPLTWSHNKVEGNLEYTSLLYLPEKAPYDLWNREAPKGLKLYVQRVFIMDQADQFLPLYLRFIKGVIDTNNLSLNVSREILQKDSNVDKLRTALTKRVLDMLSKLAKDDAEKYSTFWKEFGQVLKEGPAEDYSNREKILKLMRFASTHTGNSEQSVSLEDYIARMKEGQEKIYYVVADNYNTAKNSPHLEIFRKKEIEVLLLTDRIDEWMMGQLFDFDGKSFQDVTKGELNLGQVETEDEKKQQEETAKQLDGLIERIKPVLAEQVSDVRVTHRLTDSPACLVLGDYDMGLQMRKIMEAAGQKVPDTKPIFELNPEHPLIVKLDQEPDEERFSELAKILFDQAQIAAGGQLDDPSAYIARLNKLLLELSA</sequence>
<dbReference type="SUPFAM" id="SSF55874">
    <property type="entry name" value="ATPase domain of HSP90 chaperone/DNA topoisomerase II/histidine kinase"/>
    <property type="match status" value="1"/>
</dbReference>
<dbReference type="PIRSF" id="PIRSF002583">
    <property type="entry name" value="Hsp90"/>
    <property type="match status" value="1"/>
</dbReference>
<evidence type="ECO:0000256" key="2">
    <source>
        <dbReference type="ARBA" id="ARBA00008239"/>
    </source>
</evidence>
<evidence type="ECO:0000256" key="6">
    <source>
        <dbReference type="ARBA" id="ARBA00023016"/>
    </source>
</evidence>
<keyword evidence="5 10" id="KW-0067">ATP-binding</keyword>
<dbReference type="Gene3D" id="1.20.120.790">
    <property type="entry name" value="Heat shock protein 90, C-terminal domain"/>
    <property type="match status" value="1"/>
</dbReference>
<name>A0A364NNG7_9GAMM</name>
<evidence type="ECO:0000256" key="10">
    <source>
        <dbReference type="HAMAP-Rule" id="MF_00505"/>
    </source>
</evidence>
<dbReference type="GO" id="GO:0005524">
    <property type="term" value="F:ATP binding"/>
    <property type="evidence" value="ECO:0007669"/>
    <property type="project" value="UniProtKB-UniRule"/>
</dbReference>
<dbReference type="InterPro" id="IPR020575">
    <property type="entry name" value="Hsp90_N"/>
</dbReference>
<comment type="caution">
    <text evidence="10">Lacks conserved residue(s) required for the propagation of feature annotation.</text>
</comment>
<keyword evidence="14" id="KW-1185">Reference proteome</keyword>
<dbReference type="PRINTS" id="PR00775">
    <property type="entry name" value="HEATSHOCK90"/>
</dbReference>
<dbReference type="InterPro" id="IPR036890">
    <property type="entry name" value="HATPase_C_sf"/>
</dbReference>
<comment type="subcellular location">
    <subcellularLocation>
        <location evidence="1 10">Cytoplasm</location>
    </subcellularLocation>
</comment>
<dbReference type="InterPro" id="IPR037196">
    <property type="entry name" value="HSP90_C"/>
</dbReference>
<dbReference type="OrthoDB" id="9802640at2"/>
<dbReference type="InterPro" id="IPR020568">
    <property type="entry name" value="Ribosomal_Su5_D2-typ_SF"/>
</dbReference>
<dbReference type="PANTHER" id="PTHR11528">
    <property type="entry name" value="HEAT SHOCK PROTEIN 90 FAMILY MEMBER"/>
    <property type="match status" value="1"/>
</dbReference>
<comment type="similarity">
    <text evidence="2 10">Belongs to the heat shock protein 90 family.</text>
</comment>
<dbReference type="SMART" id="SM00387">
    <property type="entry name" value="HATPase_c"/>
    <property type="match status" value="1"/>
</dbReference>
<dbReference type="GO" id="GO:0051082">
    <property type="term" value="F:unfolded protein binding"/>
    <property type="evidence" value="ECO:0007669"/>
    <property type="project" value="UniProtKB-UniRule"/>
</dbReference>
<dbReference type="Proteomes" id="UP000250744">
    <property type="component" value="Unassembled WGS sequence"/>
</dbReference>
<feature type="binding site" evidence="11">
    <location>
        <position position="37"/>
    </location>
    <ligand>
        <name>ATP</name>
        <dbReference type="ChEBI" id="CHEBI:30616"/>
    </ligand>
</feature>
<feature type="binding site" evidence="11">
    <location>
        <position position="102"/>
    </location>
    <ligand>
        <name>ATP</name>
        <dbReference type="ChEBI" id="CHEBI:30616"/>
    </ligand>
</feature>
<dbReference type="FunFam" id="3.30.565.10:FF:000009">
    <property type="entry name" value="Molecular chaperone HtpG"/>
    <property type="match status" value="1"/>
</dbReference>
<organism evidence="13 14">
    <name type="scientific">Nitrincola tibetensis</name>
    <dbReference type="NCBI Taxonomy" id="2219697"/>
    <lineage>
        <taxon>Bacteria</taxon>
        <taxon>Pseudomonadati</taxon>
        <taxon>Pseudomonadota</taxon>
        <taxon>Gammaproteobacteria</taxon>
        <taxon>Oceanospirillales</taxon>
        <taxon>Oceanospirillaceae</taxon>
        <taxon>Nitrincola</taxon>
    </lineage>
</organism>